<gene>
    <name evidence="2" type="ordered locus">gll3740</name>
</gene>
<sequence length="230" mass="24375">MAERITIDSKDGSFGAYVARPGAGFGPGLVVIQEIFGINATMRAIADAFARAGYIAVVPDLFWRLEPGVELIDQGSDLEKAFGLYNAYDEDLGVTDLIAALGAVRQLEGCTGKVGTVGYCLGGKLAYLMATRSDADANVSYYGVGIERNLEEVGNISRPLLLHIAGEDELVAPAARGRILDAVAQNPLITTYLYPGLGHAFARVDGTTYQKEAAELANGRTLTFLSSHLG</sequence>
<feature type="domain" description="Dienelactone hydrolase" evidence="1">
    <location>
        <begin position="14"/>
        <end position="228"/>
    </location>
</feature>
<dbReference type="Pfam" id="PF01738">
    <property type="entry name" value="DLH"/>
    <property type="match status" value="1"/>
</dbReference>
<dbReference type="InParanoid" id="Q7NEY7"/>
<dbReference type="RefSeq" id="WP_011143729.1">
    <property type="nucleotide sequence ID" value="NC_005125.1"/>
</dbReference>
<dbReference type="STRING" id="251221.gene:10761256"/>
<evidence type="ECO:0000313" key="3">
    <source>
        <dbReference type="Proteomes" id="UP000000557"/>
    </source>
</evidence>
<dbReference type="Gene3D" id="3.40.50.1820">
    <property type="entry name" value="alpha/beta hydrolase"/>
    <property type="match status" value="1"/>
</dbReference>
<proteinExistence type="predicted"/>
<dbReference type="eggNOG" id="COG0412">
    <property type="taxonomic scope" value="Bacteria"/>
</dbReference>
<dbReference type="HOGENOM" id="CLU_054590_7_3_3"/>
<dbReference type="PANTHER" id="PTHR46623:SF6">
    <property type="entry name" value="ALPHA_BETA-HYDROLASES SUPERFAMILY PROTEIN"/>
    <property type="match status" value="1"/>
</dbReference>
<keyword evidence="3" id="KW-1185">Reference proteome</keyword>
<dbReference type="Proteomes" id="UP000000557">
    <property type="component" value="Chromosome"/>
</dbReference>
<dbReference type="PATRIC" id="fig|251221.4.peg.3774"/>
<dbReference type="EnsemblBacteria" id="BAC91681">
    <property type="protein sequence ID" value="BAC91681"/>
    <property type="gene ID" value="BAC91681"/>
</dbReference>
<evidence type="ECO:0000259" key="1">
    <source>
        <dbReference type="Pfam" id="PF01738"/>
    </source>
</evidence>
<dbReference type="GO" id="GO:0016787">
    <property type="term" value="F:hydrolase activity"/>
    <property type="evidence" value="ECO:0007669"/>
    <property type="project" value="InterPro"/>
</dbReference>
<name>Q7NEY7_GLOVI</name>
<dbReference type="InterPro" id="IPR029058">
    <property type="entry name" value="AB_hydrolase_fold"/>
</dbReference>
<organism evidence="2 3">
    <name type="scientific">Gloeobacter violaceus (strain ATCC 29082 / PCC 7421)</name>
    <dbReference type="NCBI Taxonomy" id="251221"/>
    <lineage>
        <taxon>Bacteria</taxon>
        <taxon>Bacillati</taxon>
        <taxon>Cyanobacteriota</taxon>
        <taxon>Cyanophyceae</taxon>
        <taxon>Gloeobacterales</taxon>
        <taxon>Gloeobacteraceae</taxon>
        <taxon>Gloeobacter</taxon>
    </lineage>
</organism>
<reference evidence="2 3" key="1">
    <citation type="journal article" date="2003" name="DNA Res.">
        <title>Complete genome structure of Gloeobacter violaceus PCC 7421, a cyanobacterium that lacks thylakoids.</title>
        <authorList>
            <person name="Nakamura Y."/>
            <person name="Kaneko T."/>
            <person name="Sato S."/>
            <person name="Mimuro M."/>
            <person name="Miyashita H."/>
            <person name="Tsuchiya T."/>
            <person name="Sasamoto S."/>
            <person name="Watanabe A."/>
            <person name="Kawashima K."/>
            <person name="Kishida Y."/>
            <person name="Kiyokawa C."/>
            <person name="Kohara M."/>
            <person name="Matsumoto M."/>
            <person name="Matsuno A."/>
            <person name="Nakazaki N."/>
            <person name="Shimpo S."/>
            <person name="Takeuchi C."/>
            <person name="Yamada M."/>
            <person name="Tabata S."/>
        </authorList>
    </citation>
    <scope>NUCLEOTIDE SEQUENCE [LARGE SCALE GENOMIC DNA]</scope>
    <source>
        <strain evidence="3">ATCC 29082 / PCC 7421</strain>
    </source>
</reference>
<dbReference type="PhylomeDB" id="Q7NEY7"/>
<evidence type="ECO:0000313" key="2">
    <source>
        <dbReference type="EMBL" id="BAC91681.1"/>
    </source>
</evidence>
<dbReference type="KEGG" id="gvi:gll3740"/>
<protein>
    <submittedName>
        <fullName evidence="2">Carboxymethylenebutenolidase</fullName>
    </submittedName>
</protein>
<dbReference type="EMBL" id="BA000045">
    <property type="protein sequence ID" value="BAC91681.1"/>
    <property type="molecule type" value="Genomic_DNA"/>
</dbReference>
<dbReference type="OrthoDB" id="9787933at2"/>
<dbReference type="FunCoup" id="Q7NEY7">
    <property type="interactions" value="170"/>
</dbReference>
<dbReference type="AlphaFoldDB" id="Q7NEY7"/>
<dbReference type="ESTHER" id="glovi-q7ney7">
    <property type="family name" value="Dienelactone_hydrolase"/>
</dbReference>
<accession>Q7NEY7</accession>
<dbReference type="InterPro" id="IPR051049">
    <property type="entry name" value="Dienelactone_hydrolase-like"/>
</dbReference>
<dbReference type="SUPFAM" id="SSF53474">
    <property type="entry name" value="alpha/beta-Hydrolases"/>
    <property type="match status" value="1"/>
</dbReference>
<reference evidence="2 3" key="2">
    <citation type="journal article" date="2003" name="DNA Res.">
        <title>Complete genome structure of Gloeobacter violaceus PCC 7421, a cyanobacterium that lacks thylakoids (supplement).</title>
        <authorList>
            <person name="Nakamura Y."/>
            <person name="Kaneko T."/>
            <person name="Sato S."/>
            <person name="Mimuro M."/>
            <person name="Miyashita H."/>
            <person name="Tsuchiya T."/>
            <person name="Sasamoto S."/>
            <person name="Watanabe A."/>
            <person name="Kawashima K."/>
            <person name="Kishida Y."/>
            <person name="Kiyokawa C."/>
            <person name="Kohara M."/>
            <person name="Matsumoto M."/>
            <person name="Matsuno A."/>
            <person name="Nakazaki N."/>
            <person name="Shimpo S."/>
            <person name="Takeuchi C."/>
            <person name="Yamada M."/>
            <person name="Tabata S."/>
        </authorList>
    </citation>
    <scope>NUCLEOTIDE SEQUENCE [LARGE SCALE GENOMIC DNA]</scope>
    <source>
        <strain evidence="3">ATCC 29082 / PCC 7421</strain>
    </source>
</reference>
<dbReference type="InterPro" id="IPR002925">
    <property type="entry name" value="Dienelactn_hydro"/>
</dbReference>
<dbReference type="PANTHER" id="PTHR46623">
    <property type="entry name" value="CARBOXYMETHYLENEBUTENOLIDASE-RELATED"/>
    <property type="match status" value="1"/>
</dbReference>